<evidence type="ECO:0000313" key="3">
    <source>
        <dbReference type="Proteomes" id="UP001415857"/>
    </source>
</evidence>
<name>A0AAP0S9Y5_LIQFO</name>
<evidence type="ECO:0008006" key="4">
    <source>
        <dbReference type="Google" id="ProtNLM"/>
    </source>
</evidence>
<proteinExistence type="predicted"/>
<feature type="region of interest" description="Disordered" evidence="1">
    <location>
        <begin position="124"/>
        <end position="149"/>
    </location>
</feature>
<evidence type="ECO:0000313" key="2">
    <source>
        <dbReference type="EMBL" id="KAK9289759.1"/>
    </source>
</evidence>
<dbReference type="Proteomes" id="UP001415857">
    <property type="component" value="Unassembled WGS sequence"/>
</dbReference>
<dbReference type="AlphaFoldDB" id="A0AAP0S9Y5"/>
<dbReference type="EMBL" id="JBBPBK010000002">
    <property type="protein sequence ID" value="KAK9289759.1"/>
    <property type="molecule type" value="Genomic_DNA"/>
</dbReference>
<keyword evidence="3" id="KW-1185">Reference proteome</keyword>
<sequence length="149" mass="17025">MLDKKNVRRIPPQYILKQWTIDAKARSITNYDGVEIHDNPKESMGKRYGHLCHNFHEIASCAAEHEKLSAYAHERSVELLRDFEEMKKKLCFENVRVQKNSQGSEDRMALPDNIVTTKESLALTSGLPQINDGNKELNDSEQMPSPNGD</sequence>
<organism evidence="2 3">
    <name type="scientific">Liquidambar formosana</name>
    <name type="common">Formosan gum</name>
    <dbReference type="NCBI Taxonomy" id="63359"/>
    <lineage>
        <taxon>Eukaryota</taxon>
        <taxon>Viridiplantae</taxon>
        <taxon>Streptophyta</taxon>
        <taxon>Embryophyta</taxon>
        <taxon>Tracheophyta</taxon>
        <taxon>Spermatophyta</taxon>
        <taxon>Magnoliopsida</taxon>
        <taxon>eudicotyledons</taxon>
        <taxon>Gunneridae</taxon>
        <taxon>Pentapetalae</taxon>
        <taxon>Saxifragales</taxon>
        <taxon>Altingiaceae</taxon>
        <taxon>Liquidambar</taxon>
    </lineage>
</organism>
<protein>
    <recommendedName>
        <fullName evidence="4">Protein FAR1-RELATED SEQUENCE</fullName>
    </recommendedName>
</protein>
<evidence type="ECO:0000256" key="1">
    <source>
        <dbReference type="SAM" id="MobiDB-lite"/>
    </source>
</evidence>
<accession>A0AAP0S9Y5</accession>
<feature type="compositionally biased region" description="Polar residues" evidence="1">
    <location>
        <begin position="140"/>
        <end position="149"/>
    </location>
</feature>
<comment type="caution">
    <text evidence="2">The sequence shown here is derived from an EMBL/GenBank/DDBJ whole genome shotgun (WGS) entry which is preliminary data.</text>
</comment>
<gene>
    <name evidence="2" type="ORF">L1049_007918</name>
</gene>
<reference evidence="2 3" key="1">
    <citation type="journal article" date="2024" name="Plant J.">
        <title>Genome sequences and population genomics reveal climatic adaptation and genomic divergence between two closely related sweetgum species.</title>
        <authorList>
            <person name="Xu W.Q."/>
            <person name="Ren C.Q."/>
            <person name="Zhang X.Y."/>
            <person name="Comes H.P."/>
            <person name="Liu X.H."/>
            <person name="Li Y.G."/>
            <person name="Kettle C.J."/>
            <person name="Jalonen R."/>
            <person name="Gaisberger H."/>
            <person name="Ma Y.Z."/>
            <person name="Qiu Y.X."/>
        </authorList>
    </citation>
    <scope>NUCLEOTIDE SEQUENCE [LARGE SCALE GENOMIC DNA]</scope>
    <source>
        <strain evidence="2">Hangzhou</strain>
    </source>
</reference>